<protein>
    <submittedName>
        <fullName evidence="1">Uncharacterized protein</fullName>
    </submittedName>
</protein>
<gene>
    <name evidence="1" type="ORF">HCR_16330</name>
</gene>
<reference evidence="1 2" key="1">
    <citation type="submission" date="2023-03" db="EMBL/GenBank/DDBJ databases">
        <title>Description of Hydrogenimonas sp. ISO32.</title>
        <authorList>
            <person name="Mino S."/>
            <person name="Fukazawa S."/>
            <person name="Sawabe T."/>
        </authorList>
    </citation>
    <scope>NUCLEOTIDE SEQUENCE [LARGE SCALE GENOMIC DNA]</scope>
    <source>
        <strain evidence="1 2">ISO32</strain>
    </source>
</reference>
<name>A0ABM8FLT3_9BACT</name>
<evidence type="ECO:0000313" key="2">
    <source>
        <dbReference type="Proteomes" id="UP001321445"/>
    </source>
</evidence>
<keyword evidence="2" id="KW-1185">Reference proteome</keyword>
<evidence type="ECO:0000313" key="1">
    <source>
        <dbReference type="EMBL" id="BDY13321.1"/>
    </source>
</evidence>
<dbReference type="EMBL" id="AP027370">
    <property type="protein sequence ID" value="BDY13321.1"/>
    <property type="molecule type" value="Genomic_DNA"/>
</dbReference>
<dbReference type="Proteomes" id="UP001321445">
    <property type="component" value="Chromosome"/>
</dbReference>
<sequence length="97" mass="10660">MSELEEARRRFDAIAKGRYAPRTLSLEEAKARLRETDPGIDVSDLLAALDEGDLKRAGTSLVWQVIAPETIAYFTPLIVELLQSAVASRSEKGSEKA</sequence>
<dbReference type="RefSeq" id="WP_286336277.1">
    <property type="nucleotide sequence ID" value="NZ_AP027370.1"/>
</dbReference>
<proteinExistence type="predicted"/>
<accession>A0ABM8FLT3</accession>
<organism evidence="1 2">
    <name type="scientific">Hydrogenimonas cancrithermarum</name>
    <dbReference type="NCBI Taxonomy" id="2993563"/>
    <lineage>
        <taxon>Bacteria</taxon>
        <taxon>Pseudomonadati</taxon>
        <taxon>Campylobacterota</taxon>
        <taxon>Epsilonproteobacteria</taxon>
        <taxon>Campylobacterales</taxon>
        <taxon>Hydrogenimonadaceae</taxon>
        <taxon>Hydrogenimonas</taxon>
    </lineage>
</organism>